<proteinExistence type="predicted"/>
<protein>
    <recommendedName>
        <fullName evidence="7">Preprotein translocase subunit TatC</fullName>
    </recommendedName>
</protein>
<dbReference type="SUPFAM" id="SSF46458">
    <property type="entry name" value="Globin-like"/>
    <property type="match status" value="1"/>
</dbReference>
<evidence type="ECO:0000256" key="3">
    <source>
        <dbReference type="ARBA" id="ARBA00022723"/>
    </source>
</evidence>
<reference evidence="5 6" key="1">
    <citation type="submission" date="2019-07" db="EMBL/GenBank/DDBJ databases">
        <title>Whole genome shotgun sequence of Chitinophaga cymbidii NBRC 109752.</title>
        <authorList>
            <person name="Hosoyama A."/>
            <person name="Uohara A."/>
            <person name="Ohji S."/>
            <person name="Ichikawa N."/>
        </authorList>
    </citation>
    <scope>NUCLEOTIDE SEQUENCE [LARGE SCALE GENOMIC DNA]</scope>
    <source>
        <strain evidence="5 6">NBRC 109752</strain>
    </source>
</reference>
<dbReference type="Gene3D" id="1.10.490.10">
    <property type="entry name" value="Globins"/>
    <property type="match status" value="1"/>
</dbReference>
<keyword evidence="6" id="KW-1185">Reference proteome</keyword>
<dbReference type="InterPro" id="IPR012292">
    <property type="entry name" value="Globin/Proto"/>
</dbReference>
<evidence type="ECO:0000256" key="4">
    <source>
        <dbReference type="ARBA" id="ARBA00023004"/>
    </source>
</evidence>
<evidence type="ECO:0008006" key="7">
    <source>
        <dbReference type="Google" id="ProtNLM"/>
    </source>
</evidence>
<keyword evidence="1" id="KW-0813">Transport</keyword>
<dbReference type="GO" id="GO:0046872">
    <property type="term" value="F:metal ion binding"/>
    <property type="evidence" value="ECO:0007669"/>
    <property type="project" value="UniProtKB-KW"/>
</dbReference>
<dbReference type="CDD" id="cd08916">
    <property type="entry name" value="TrHb3_P"/>
    <property type="match status" value="1"/>
</dbReference>
<dbReference type="AlphaFoldDB" id="A0A512RHA2"/>
<dbReference type="Pfam" id="PF01152">
    <property type="entry name" value="Bac_globin"/>
    <property type="match status" value="1"/>
</dbReference>
<keyword evidence="3" id="KW-0479">Metal-binding</keyword>
<comment type="caution">
    <text evidence="5">The sequence shown here is derived from an EMBL/GenBank/DDBJ whole genome shotgun (WGS) entry which is preliminary data.</text>
</comment>
<keyword evidence="4" id="KW-0408">Iron</keyword>
<dbReference type="GO" id="GO:0019825">
    <property type="term" value="F:oxygen binding"/>
    <property type="evidence" value="ECO:0007669"/>
    <property type="project" value="InterPro"/>
</dbReference>
<evidence type="ECO:0000256" key="1">
    <source>
        <dbReference type="ARBA" id="ARBA00022448"/>
    </source>
</evidence>
<name>A0A512RHA2_9BACT</name>
<dbReference type="InterPro" id="IPR009050">
    <property type="entry name" value="Globin-like_sf"/>
</dbReference>
<organism evidence="5 6">
    <name type="scientific">Chitinophaga cymbidii</name>
    <dbReference type="NCBI Taxonomy" id="1096750"/>
    <lineage>
        <taxon>Bacteria</taxon>
        <taxon>Pseudomonadati</taxon>
        <taxon>Bacteroidota</taxon>
        <taxon>Chitinophagia</taxon>
        <taxon>Chitinophagales</taxon>
        <taxon>Chitinophagaceae</taxon>
        <taxon>Chitinophaga</taxon>
    </lineage>
</organism>
<gene>
    <name evidence="5" type="ORF">CCY01nite_13370</name>
</gene>
<evidence type="ECO:0000313" key="5">
    <source>
        <dbReference type="EMBL" id="GEP95077.1"/>
    </source>
</evidence>
<dbReference type="InterPro" id="IPR001486">
    <property type="entry name" value="Hemoglobin_trunc"/>
</dbReference>
<evidence type="ECO:0000313" key="6">
    <source>
        <dbReference type="Proteomes" id="UP000321436"/>
    </source>
</evidence>
<evidence type="ECO:0000256" key="2">
    <source>
        <dbReference type="ARBA" id="ARBA00022617"/>
    </source>
</evidence>
<keyword evidence="2" id="KW-0349">Heme</keyword>
<accession>A0A512RHA2</accession>
<sequence length="144" mass="16442">MTTVIAGLAENAELCIIMRDIETMADIQLLVNTFYGKIRQDALLGPIFEERIAPDAWGPHLETMYRFWGAQLLGIMEYQGRPFPKHRTLPVDGKHFDQWVTLWSQTLDELFTGPRASTARVKAASIAQVFLSKILFERGIYRAQ</sequence>
<dbReference type="GO" id="GO:0020037">
    <property type="term" value="F:heme binding"/>
    <property type="evidence" value="ECO:0007669"/>
    <property type="project" value="InterPro"/>
</dbReference>
<dbReference type="EMBL" id="BKAU01000001">
    <property type="protein sequence ID" value="GEP95077.1"/>
    <property type="molecule type" value="Genomic_DNA"/>
</dbReference>
<dbReference type="Proteomes" id="UP000321436">
    <property type="component" value="Unassembled WGS sequence"/>
</dbReference>